<keyword evidence="2" id="KW-1133">Transmembrane helix</keyword>
<feature type="region of interest" description="Disordered" evidence="1">
    <location>
        <begin position="95"/>
        <end position="125"/>
    </location>
</feature>
<evidence type="ECO:0000256" key="2">
    <source>
        <dbReference type="SAM" id="Phobius"/>
    </source>
</evidence>
<feature type="compositionally biased region" description="Low complexity" evidence="1">
    <location>
        <begin position="97"/>
        <end position="112"/>
    </location>
</feature>
<organism evidence="3">
    <name type="scientific">Chrysotila carterae</name>
    <name type="common">Marine alga</name>
    <name type="synonym">Syracosphaera carterae</name>
    <dbReference type="NCBI Taxonomy" id="13221"/>
    <lineage>
        <taxon>Eukaryota</taxon>
        <taxon>Haptista</taxon>
        <taxon>Haptophyta</taxon>
        <taxon>Prymnesiophyceae</taxon>
        <taxon>Isochrysidales</taxon>
        <taxon>Isochrysidaceae</taxon>
        <taxon>Chrysotila</taxon>
    </lineage>
</organism>
<feature type="region of interest" description="Disordered" evidence="1">
    <location>
        <begin position="442"/>
        <end position="463"/>
    </location>
</feature>
<feature type="compositionally biased region" description="Basic residues" evidence="1">
    <location>
        <begin position="446"/>
        <end position="457"/>
    </location>
</feature>
<evidence type="ECO:0000313" key="3">
    <source>
        <dbReference type="EMBL" id="CAE0773569.1"/>
    </source>
</evidence>
<dbReference type="AlphaFoldDB" id="A0A7S4BQI6"/>
<feature type="transmembrane region" description="Helical" evidence="2">
    <location>
        <begin position="394"/>
        <end position="416"/>
    </location>
</feature>
<dbReference type="EMBL" id="HBIZ01041004">
    <property type="protein sequence ID" value="CAE0773569.1"/>
    <property type="molecule type" value="Transcribed_RNA"/>
</dbReference>
<protein>
    <submittedName>
        <fullName evidence="3">Uncharacterized protein</fullName>
    </submittedName>
</protein>
<evidence type="ECO:0000256" key="1">
    <source>
        <dbReference type="SAM" id="MobiDB-lite"/>
    </source>
</evidence>
<gene>
    <name evidence="3" type="ORF">PCAR00345_LOCUS26181</name>
</gene>
<name>A0A7S4BQI6_CHRCT</name>
<proteinExistence type="predicted"/>
<sequence length="463" mass="51258">MTQVQVATRFGRRYSCEISVRDGALCYGSRSFPPNGVEYLHLHESDPACLIIKFVTRARPKEFYFISPDACDEVTDAIRRWQAENAGLTPALMHGGQAQAQAQMQPQAQAQANEHAPPQAHAQGSAGGLVLSRVGSFSSSRCGSSHRAASFGSPLASAPGSPDFGAVKASAHEAPPRLSLSETPRSRLTFADEQLLAPPWPSSSSSRSPKSRAVAMAPHALRELVLTDWCCRTHVAEALLFGVFMPIAVAGYWLIDAFSDVRKRSRQWERAQCEIHHGFLVHWRFYHHGKYADARNDAIREGKGFMLEPAWNCTVRLGGASWEALAFMEVDAADAPLCEGEVGLSLQQTLAMCEARDLLFNWMPKLRSNQTRDCFVQAENDERVYLSTREPPSFYWDILIISSLFAVAAAFGYVLAQVHRESLRRGGAAAARLLQRLRGERAEKRTTRRRTASRSSRRAAPMV</sequence>
<accession>A0A7S4BQI6</accession>
<feature type="transmembrane region" description="Helical" evidence="2">
    <location>
        <begin position="238"/>
        <end position="255"/>
    </location>
</feature>
<reference evidence="3" key="1">
    <citation type="submission" date="2021-01" db="EMBL/GenBank/DDBJ databases">
        <authorList>
            <person name="Corre E."/>
            <person name="Pelletier E."/>
            <person name="Niang G."/>
            <person name="Scheremetjew M."/>
            <person name="Finn R."/>
            <person name="Kale V."/>
            <person name="Holt S."/>
            <person name="Cochrane G."/>
            <person name="Meng A."/>
            <person name="Brown T."/>
            <person name="Cohen L."/>
        </authorList>
    </citation>
    <scope>NUCLEOTIDE SEQUENCE</scope>
    <source>
        <strain evidence="3">CCMP645</strain>
    </source>
</reference>
<keyword evidence="2" id="KW-0472">Membrane</keyword>
<keyword evidence="2" id="KW-0812">Transmembrane</keyword>